<proteinExistence type="predicted"/>
<sequence length="161" mass="18139">SQQFTVLVGVLYAPATSPLRQRPRGQDCSALGWPRAIRESLVTSSDGSISISATPSSTPSEFSLSSQYLGSNCGYQLYLDIGREPGTWMDPRWGASGRRVELTLDMVVEDTLYTRRIKQTLLPLLKFQLLLDKNRSQVNRLCLRSMSCTQLPMRVFFMEIQ</sequence>
<dbReference type="AlphaFoldDB" id="A0ABD3PV10"/>
<evidence type="ECO:0000313" key="2">
    <source>
        <dbReference type="Proteomes" id="UP001530315"/>
    </source>
</evidence>
<name>A0ABD3PV10_9STRA</name>
<gene>
    <name evidence="1" type="ORF">ACHAW5_002838</name>
</gene>
<comment type="caution">
    <text evidence="1">The sequence shown here is derived from an EMBL/GenBank/DDBJ whole genome shotgun (WGS) entry which is preliminary data.</text>
</comment>
<organism evidence="1 2">
    <name type="scientific">Stephanodiscus triporus</name>
    <dbReference type="NCBI Taxonomy" id="2934178"/>
    <lineage>
        <taxon>Eukaryota</taxon>
        <taxon>Sar</taxon>
        <taxon>Stramenopiles</taxon>
        <taxon>Ochrophyta</taxon>
        <taxon>Bacillariophyta</taxon>
        <taxon>Coscinodiscophyceae</taxon>
        <taxon>Thalassiosirophycidae</taxon>
        <taxon>Stephanodiscales</taxon>
        <taxon>Stephanodiscaceae</taxon>
        <taxon>Stephanodiscus</taxon>
    </lineage>
</organism>
<feature type="non-terminal residue" evidence="1">
    <location>
        <position position="1"/>
    </location>
</feature>
<accession>A0ABD3PV10</accession>
<dbReference type="Proteomes" id="UP001530315">
    <property type="component" value="Unassembled WGS sequence"/>
</dbReference>
<evidence type="ECO:0000313" key="1">
    <source>
        <dbReference type="EMBL" id="KAL3791061.1"/>
    </source>
</evidence>
<dbReference type="EMBL" id="JALLAZ020000608">
    <property type="protein sequence ID" value="KAL3791061.1"/>
    <property type="molecule type" value="Genomic_DNA"/>
</dbReference>
<keyword evidence="2" id="KW-1185">Reference proteome</keyword>
<reference evidence="1 2" key="1">
    <citation type="submission" date="2024-10" db="EMBL/GenBank/DDBJ databases">
        <title>Updated reference genomes for cyclostephanoid diatoms.</title>
        <authorList>
            <person name="Roberts W.R."/>
            <person name="Alverson A.J."/>
        </authorList>
    </citation>
    <scope>NUCLEOTIDE SEQUENCE [LARGE SCALE GENOMIC DNA]</scope>
    <source>
        <strain evidence="1 2">AJA276-08</strain>
    </source>
</reference>
<protein>
    <submittedName>
        <fullName evidence="1">Uncharacterized protein</fullName>
    </submittedName>
</protein>